<keyword evidence="3" id="KW-0285">Flavoprotein</keyword>
<dbReference type="PANTHER" id="PTHR11985:SF35">
    <property type="entry name" value="ANAEROBIC GLYCEROL-3-PHOSPHATE DEHYDROGENASE SUBUNIT A"/>
    <property type="match status" value="1"/>
</dbReference>
<dbReference type="Pfam" id="PF16901">
    <property type="entry name" value="DAO_C"/>
    <property type="match status" value="1"/>
</dbReference>
<keyword evidence="10" id="KW-1185">Reference proteome</keyword>
<comment type="similarity">
    <text evidence="2">Belongs to the FAD-dependent glycerol-3-phosphate dehydrogenase family.</text>
</comment>
<name>A0A1R4JIY5_9MICO</name>
<dbReference type="SUPFAM" id="SSF51905">
    <property type="entry name" value="FAD/NAD(P)-binding domain"/>
    <property type="match status" value="1"/>
</dbReference>
<proteinExistence type="inferred from homology"/>
<evidence type="ECO:0000256" key="2">
    <source>
        <dbReference type="ARBA" id="ARBA00007330"/>
    </source>
</evidence>
<dbReference type="InterPro" id="IPR036188">
    <property type="entry name" value="FAD/NAD-bd_sf"/>
</dbReference>
<evidence type="ECO:0000259" key="8">
    <source>
        <dbReference type="Pfam" id="PF16901"/>
    </source>
</evidence>
<dbReference type="Gene3D" id="3.50.50.60">
    <property type="entry name" value="FAD/NAD(P)-binding domain"/>
    <property type="match status" value="1"/>
</dbReference>
<dbReference type="GO" id="GO:0004368">
    <property type="term" value="F:glycerol-3-phosphate dehydrogenase (quinone) activity"/>
    <property type="evidence" value="ECO:0007669"/>
    <property type="project" value="UniProtKB-EC"/>
</dbReference>
<sequence>MSHDPLTPADVASLRDRPRAQVLIVGGGINGIATFRDLALQGVDVALVERNDYCSGASAASSHMIHGGIRYLENGEFRLVKESVTERNGLLAIAPHYVKPLETTIPIFSTFSGILAAPLRFLTHKQGKPKERGAFLIKTGLVLYDSFSRGGGAVPRHVFRRRASALKTLPRLNPGLKYTATYFDASVHDPERLALDVLNDGRAVGDNARSANYVEAVGTRNGATVLRDRRDGEEFTFTADLVINASGPWTDLTNEALGERTSYMGGTKGSHIVLDHPELLAATGGREIFFENNDGRIVLIYPLKGKVMVGTTDLEADPRESTVCTDDEIDYFFELIGHVFPDIAVNREQIVYTFSGIRPLPGHGDTAPGFVSRDYRIVDGQAGGVPTLSLVGGKWTTFRALAAHLSSEALQRIGVQRRVDTQNLAIGGGVGYPKTDAQRQVWLRAHADGVNTARAEQLLERYGTIASRIIDRIAEDGDEALDTLPDYSTTELRHLAEADHVEHLSDIVLRRSAIAFTGSATAESVAEVADVVAPVLGWDAERRDAEIAALAEELRTRHRVDVTEAQTSTR</sequence>
<keyword evidence="6 9" id="KW-0560">Oxidoreductase</keyword>
<dbReference type="OrthoDB" id="9766796at2"/>
<reference evidence="10" key="1">
    <citation type="submission" date="2017-02" db="EMBL/GenBank/DDBJ databases">
        <authorList>
            <person name="Dridi B."/>
        </authorList>
    </citation>
    <scope>NUCLEOTIDE SEQUENCE [LARGE SCALE GENOMIC DNA]</scope>
    <source>
        <strain evidence="10">EB411</strain>
    </source>
</reference>
<dbReference type="InterPro" id="IPR006076">
    <property type="entry name" value="FAD-dep_OxRdtase"/>
</dbReference>
<dbReference type="GO" id="GO:0046168">
    <property type="term" value="P:glycerol-3-phosphate catabolic process"/>
    <property type="evidence" value="ECO:0007669"/>
    <property type="project" value="TreeGrafter"/>
</dbReference>
<dbReference type="Gene3D" id="3.30.9.10">
    <property type="entry name" value="D-Amino Acid Oxidase, subunit A, domain 2"/>
    <property type="match status" value="1"/>
</dbReference>
<keyword evidence="5" id="KW-0274">FAD</keyword>
<accession>A0A1R4JIY5</accession>
<dbReference type="InterPro" id="IPR038299">
    <property type="entry name" value="DAO_C_sf"/>
</dbReference>
<evidence type="ECO:0000259" key="7">
    <source>
        <dbReference type="Pfam" id="PF01266"/>
    </source>
</evidence>
<evidence type="ECO:0000256" key="4">
    <source>
        <dbReference type="ARBA" id="ARBA00022798"/>
    </source>
</evidence>
<keyword evidence="4" id="KW-0319">Glycerol metabolism</keyword>
<gene>
    <name evidence="9" type="ORF">FM119_07760</name>
</gene>
<dbReference type="GO" id="GO:0006071">
    <property type="term" value="P:glycerol metabolic process"/>
    <property type="evidence" value="ECO:0007669"/>
    <property type="project" value="UniProtKB-KW"/>
</dbReference>
<evidence type="ECO:0000256" key="1">
    <source>
        <dbReference type="ARBA" id="ARBA00001974"/>
    </source>
</evidence>
<dbReference type="RefSeq" id="WP_087137107.1">
    <property type="nucleotide sequence ID" value="NZ_FUKR01000042.1"/>
</dbReference>
<organism evidence="9 10">
    <name type="scientific">Mycetocola reblochoni REB411</name>
    <dbReference type="NCBI Taxonomy" id="1255698"/>
    <lineage>
        <taxon>Bacteria</taxon>
        <taxon>Bacillati</taxon>
        <taxon>Actinomycetota</taxon>
        <taxon>Actinomycetes</taxon>
        <taxon>Micrococcales</taxon>
        <taxon>Microbacteriaceae</taxon>
        <taxon>Mycetocola</taxon>
    </lineage>
</organism>
<dbReference type="Pfam" id="PF01266">
    <property type="entry name" value="DAO"/>
    <property type="match status" value="1"/>
</dbReference>
<dbReference type="Proteomes" id="UP000196778">
    <property type="component" value="Unassembled WGS sequence"/>
</dbReference>
<dbReference type="InterPro" id="IPR031656">
    <property type="entry name" value="DAO_C"/>
</dbReference>
<protein>
    <submittedName>
        <fullName evidence="9">Glycerol-3-phosphate dehydrogenase</fullName>
        <ecNumber evidence="9">1.1.5.3</ecNumber>
    </submittedName>
</protein>
<comment type="cofactor">
    <cofactor evidence="1">
        <name>FAD</name>
        <dbReference type="ChEBI" id="CHEBI:57692"/>
    </cofactor>
</comment>
<dbReference type="AlphaFoldDB" id="A0A1R4JIY5"/>
<dbReference type="PANTHER" id="PTHR11985">
    <property type="entry name" value="GLYCEROL-3-PHOSPHATE DEHYDROGENASE"/>
    <property type="match status" value="1"/>
</dbReference>
<dbReference type="EC" id="1.1.5.3" evidence="9"/>
<feature type="domain" description="FAD dependent oxidoreductase" evidence="7">
    <location>
        <begin position="22"/>
        <end position="397"/>
    </location>
</feature>
<evidence type="ECO:0000256" key="6">
    <source>
        <dbReference type="ARBA" id="ARBA00023002"/>
    </source>
</evidence>
<dbReference type="PRINTS" id="PR01001">
    <property type="entry name" value="FADG3PDH"/>
</dbReference>
<evidence type="ECO:0000256" key="3">
    <source>
        <dbReference type="ARBA" id="ARBA00022630"/>
    </source>
</evidence>
<dbReference type="InterPro" id="IPR000447">
    <property type="entry name" value="G3P_DH_FAD-dep"/>
</dbReference>
<feature type="domain" description="Alpha-glycerophosphate oxidase C-terminal" evidence="8">
    <location>
        <begin position="420"/>
        <end position="543"/>
    </location>
</feature>
<dbReference type="Gene3D" id="1.10.8.870">
    <property type="entry name" value="Alpha-glycerophosphate oxidase, cap domain"/>
    <property type="match status" value="1"/>
</dbReference>
<evidence type="ECO:0000256" key="5">
    <source>
        <dbReference type="ARBA" id="ARBA00022827"/>
    </source>
</evidence>
<evidence type="ECO:0000313" key="9">
    <source>
        <dbReference type="EMBL" id="SJN31894.1"/>
    </source>
</evidence>
<evidence type="ECO:0000313" key="10">
    <source>
        <dbReference type="Proteomes" id="UP000196778"/>
    </source>
</evidence>
<dbReference type="EMBL" id="FUKR01000042">
    <property type="protein sequence ID" value="SJN31894.1"/>
    <property type="molecule type" value="Genomic_DNA"/>
</dbReference>